<dbReference type="Proteomes" id="UP000278746">
    <property type="component" value="Unassembled WGS sequence"/>
</dbReference>
<evidence type="ECO:0000313" key="1">
    <source>
        <dbReference type="EMBL" id="RNA67646.1"/>
    </source>
</evidence>
<organism evidence="1 2">
    <name type="scientific">Alteribacter keqinensis</name>
    <dbReference type="NCBI Taxonomy" id="2483800"/>
    <lineage>
        <taxon>Bacteria</taxon>
        <taxon>Bacillati</taxon>
        <taxon>Bacillota</taxon>
        <taxon>Bacilli</taxon>
        <taxon>Bacillales</taxon>
        <taxon>Bacillaceae</taxon>
        <taxon>Alteribacter</taxon>
    </lineage>
</organism>
<sequence length="80" mass="8849">MEATAFVACFSKRVMKPVDIGAGDVLKEVVVEKTGKKLNISEKAYRRMIDPEVFISVRILLGGPAPDEVKMQLEDAKARL</sequence>
<protein>
    <submittedName>
        <fullName evidence="1">Uncharacterized protein</fullName>
    </submittedName>
</protein>
<accession>A0A3M7TPT0</accession>
<proteinExistence type="predicted"/>
<dbReference type="EMBL" id="RHIB01000002">
    <property type="protein sequence ID" value="RNA67646.1"/>
    <property type="molecule type" value="Genomic_DNA"/>
</dbReference>
<comment type="caution">
    <text evidence="1">The sequence shown here is derived from an EMBL/GenBank/DDBJ whole genome shotgun (WGS) entry which is preliminary data.</text>
</comment>
<gene>
    <name evidence="1" type="ORF">EBO34_13065</name>
</gene>
<keyword evidence="2" id="KW-1185">Reference proteome</keyword>
<name>A0A3M7TPT0_9BACI</name>
<evidence type="ECO:0000313" key="2">
    <source>
        <dbReference type="Proteomes" id="UP000278746"/>
    </source>
</evidence>
<reference evidence="1 2" key="1">
    <citation type="submission" date="2018-10" db="EMBL/GenBank/DDBJ databases">
        <title>Bacillus Keqinensis sp. nov., a moderately halophilic bacterium isolated from a saline-alkaline lake.</title>
        <authorList>
            <person name="Wang H."/>
        </authorList>
    </citation>
    <scope>NUCLEOTIDE SEQUENCE [LARGE SCALE GENOMIC DNA]</scope>
    <source>
        <strain evidence="1 2">KQ-3</strain>
    </source>
</reference>
<dbReference type="AlphaFoldDB" id="A0A3M7TPT0"/>